<dbReference type="RefSeq" id="WP_125051136.1">
    <property type="nucleotide sequence ID" value="NZ_BHZD01000001.1"/>
</dbReference>
<evidence type="ECO:0000313" key="3">
    <source>
        <dbReference type="EMBL" id="GCD40685.1"/>
    </source>
</evidence>
<reference evidence="2" key="1">
    <citation type="submission" date="2004-02" db="EMBL/GenBank/DDBJ databases">
        <title>Analysis and comparison of the biosynthetic gene clusters for the 2-deoxystreptamine-containing aminoglycoside antibiotics ribostamycin, neomycin, lividomycin, paromomycin and butirosin.</title>
        <authorList>
            <person name="Aboshanab K.M."/>
            <person name="Schmidt-Beissner H."/>
            <person name="Wehmeier U.F."/>
            <person name="Welzel K."/>
            <person name="Vente A."/>
            <person name="Piepersberg W."/>
        </authorList>
    </citation>
    <scope>NUCLEOTIDE SEQUENCE</scope>
    <source>
        <strain evidence="2">NRRL 2455</strain>
    </source>
</reference>
<dbReference type="InterPro" id="IPR013815">
    <property type="entry name" value="ATP_grasp_subdomain_1"/>
</dbReference>
<accession>Q2MFM9</accession>
<keyword evidence="4" id="KW-1185">Reference proteome</keyword>
<sequence>MDRPSNPRPADPESAYGAKCARLLELSTHPRFTSVALPVFPLADGTAREFLKSVRDAGGQTGGAAPQNAAGDTGETLPQNAAGGTGETLPQDTAEELVTGYARFLRRQWPGLADEIARTCGPAPWIVRSSGAEDQEDNINAGGYDSLVCAGPEELPAVVAAVVFSGYGEHAVAQQRLADPDFRPAPIAAFVQPLIDASAVSGPPPAPQETPRLGRPETDRTARLLAALHDHFGMARLDCEWVLETDAGTVSVTSLTEYEEGSGVVGQLSLGFGFASAQRLDGTDNSVVWLPGDGRTPLWRGEVLRSVQVRAAHLVQVRPAVAFDPAPTVQVLTDEDREVWEDAHTGRPVDLLVPPRQVAATAFLAAARLDDAWTQYLRLDEGQRAATGHVLVERGSPAEHAAVMFRQYGVAVLRCRAEDVPESASYVLADPWAERCYFGTGHPPRARTVPRRVAAVPSGCRLLFDERACGRAAEALVDGRRPGPETMPGYEELRTAAHLSPTARDRLVARSFLPDPECHHRDGTAVTSPAFVAQAAAAALGLGADPARLLEAVPQEAAGYVRGLVAARSAGHVAAVLPRCARLMGPQRLAAATGGPDVRLAAALARFDGRDALSDTVLRRLLPPVLALADADGGADAALDPLLAVESLTDAMDALDIHADHERDDILVRLLDALPLEDPEAAGELCRLARRSSLPPGETSRLVATAAADPDFAARHLALERCRVALSAADPAAAPRRARELAAAYRAFARGPLLDGDGRVLLNLVRCDLIETYDAALKDLLLKLVDRPGPVLHQGYLGVMLGWLELAEAFGPTAREARAVEVFRTWIEEWRAGPPAEDHTIEEGASWQRLLESAADATVPPPAPANAHRLHNALHQWLLATTDRYPAERAPSGVAGLHAVADRFCRGGNKLLRLTRDSFELDVPLSLHKASLLFTPGRIEAEWSEQPDVTEEETGRIAAFEVLLARFGDWFPGVELRSERLLAAGTWTLRIEARPTGQGHFDLPRMRLVLGLLRTLFDGSYDFSYVPVKEVTHLSDAFASARWAAVFASLVEYRTHYDDSAQYETLETLPLALSMGMLCTDTWTRETVLRLADESPDAAVSQLDALIEELREETAPAAWTLLFHRTQQTALFLAAHHPREALVALAARPTAAWANILATAVLPRADLREALRAALRQDGPDGALTTLVLRHAPHLVVTAADAAELARAALRAPKAHRRRKQYLAHRHAVALEAADLLGPLVEDLEVVPYGYDADAEAALERAVAAAGGRLRADIRSKIDETHPVFLGGPSAAVPAVPSGAAR</sequence>
<organism evidence="2">
    <name type="scientific">Streptomyces paromomycinus</name>
    <name type="common">Streptomyces rimosus subsp. paromomycinus</name>
    <dbReference type="NCBI Taxonomy" id="92743"/>
    <lineage>
        <taxon>Bacteria</taxon>
        <taxon>Bacillati</taxon>
        <taxon>Actinomycetota</taxon>
        <taxon>Actinomycetes</taxon>
        <taxon>Kitasatosporales</taxon>
        <taxon>Streptomycetaceae</taxon>
        <taxon>Streptomyces</taxon>
    </lineage>
</organism>
<reference evidence="3 4" key="2">
    <citation type="submission" date="2018-11" db="EMBL/GenBank/DDBJ databases">
        <title>Whole genome sequence of Streptomyces paromomycinus NBRC 15454(T).</title>
        <authorList>
            <person name="Komaki H."/>
            <person name="Tamura T."/>
        </authorList>
    </citation>
    <scope>NUCLEOTIDE SEQUENCE [LARGE SCALE GENOMIC DNA]</scope>
    <source>
        <strain evidence="3 4">NBRC 15454</strain>
    </source>
</reference>
<gene>
    <name evidence="2" type="primary">parA</name>
    <name evidence="3" type="ORF">GKJPGBOP_00338</name>
</gene>
<feature type="region of interest" description="Disordered" evidence="1">
    <location>
        <begin position="57"/>
        <end position="89"/>
    </location>
</feature>
<evidence type="ECO:0000256" key="1">
    <source>
        <dbReference type="SAM" id="MobiDB-lite"/>
    </source>
</evidence>
<protein>
    <submittedName>
        <fullName evidence="2">Putative paromomycin production protein</fullName>
    </submittedName>
</protein>
<dbReference type="EMBL" id="BHZD01000001">
    <property type="protein sequence ID" value="GCD40685.1"/>
    <property type="molecule type" value="Genomic_DNA"/>
</dbReference>
<evidence type="ECO:0000313" key="4">
    <source>
        <dbReference type="Proteomes" id="UP000286746"/>
    </source>
</evidence>
<proteinExistence type="predicted"/>
<evidence type="ECO:0000313" key="2">
    <source>
        <dbReference type="EMBL" id="CAF32386.2"/>
    </source>
</evidence>
<dbReference type="EMBL" id="AJ628955">
    <property type="protein sequence ID" value="CAF32386.2"/>
    <property type="molecule type" value="Genomic_DNA"/>
</dbReference>
<dbReference type="GO" id="GO:0005524">
    <property type="term" value="F:ATP binding"/>
    <property type="evidence" value="ECO:0007669"/>
    <property type="project" value="InterPro"/>
</dbReference>
<name>Q2MFM9_STREY</name>
<dbReference type="Gene3D" id="3.30.1490.20">
    <property type="entry name" value="ATP-grasp fold, A domain"/>
    <property type="match status" value="1"/>
</dbReference>
<dbReference type="Proteomes" id="UP000286746">
    <property type="component" value="Unassembled WGS sequence"/>
</dbReference>